<dbReference type="AlphaFoldDB" id="A0A4P6WUE0"/>
<evidence type="ECO:0000313" key="2">
    <source>
        <dbReference type="Proteomes" id="UP000293850"/>
    </source>
</evidence>
<sequence length="146" mass="17121">MKQVVIIVLMVIAICSSYFWPNIKMRLAGNAQYTEFDKAKYDYYTPQVLKKMPRISQLYDFNYTNISGPKADVWSVTFYNTRDTRKISEYLSMAGYEKQEKCDIEAECWRLRGSDEVLTVVNMNSSNAVRVDILKSLYNDKYMPDK</sequence>
<evidence type="ECO:0000313" key="1">
    <source>
        <dbReference type="EMBL" id="QBM25642.1"/>
    </source>
</evidence>
<reference evidence="1 2" key="1">
    <citation type="submission" date="2019-03" db="EMBL/GenBank/DDBJ databases">
        <title>Complete genome sequence of an arsenate-respiring bacteria, Citrobacter sp. LY-1.</title>
        <authorList>
            <person name="Wang H."/>
            <person name="Liu Y."/>
            <person name="Li Q."/>
            <person name="Huang J."/>
        </authorList>
    </citation>
    <scope>NUCLEOTIDE SEQUENCE [LARGE SCALE GENOMIC DNA]</scope>
    <source>
        <strain evidence="1 2">LY-1</strain>
    </source>
</reference>
<dbReference type="RefSeq" id="WP_133087147.1">
    <property type="nucleotide sequence ID" value="NZ_CP037864.1"/>
</dbReference>
<protein>
    <submittedName>
        <fullName evidence="1">Uncharacterized protein</fullName>
    </submittedName>
</protein>
<proteinExistence type="predicted"/>
<organism evidence="1 2">
    <name type="scientific">Citrobacter arsenatis</name>
    <dbReference type="NCBI Taxonomy" id="2546350"/>
    <lineage>
        <taxon>Bacteria</taxon>
        <taxon>Pseudomonadati</taxon>
        <taxon>Pseudomonadota</taxon>
        <taxon>Gammaproteobacteria</taxon>
        <taxon>Enterobacterales</taxon>
        <taxon>Enterobacteriaceae</taxon>
        <taxon>Citrobacter</taxon>
    </lineage>
</organism>
<gene>
    <name evidence="1" type="ORF">E1B03_25680</name>
</gene>
<keyword evidence="2" id="KW-1185">Reference proteome</keyword>
<dbReference type="KEGG" id="cars:E1B03_25680"/>
<name>A0A4P6WUE0_9ENTR</name>
<dbReference type="Proteomes" id="UP000293850">
    <property type="component" value="Chromosome"/>
</dbReference>
<accession>A0A4P6WUE0</accession>
<dbReference type="EMBL" id="CP037864">
    <property type="protein sequence ID" value="QBM25642.1"/>
    <property type="molecule type" value="Genomic_DNA"/>
</dbReference>